<evidence type="ECO:0000313" key="4">
    <source>
        <dbReference type="Proteomes" id="UP000215914"/>
    </source>
</evidence>
<evidence type="ECO:0000313" key="3">
    <source>
        <dbReference type="EMBL" id="OTF94869.1"/>
    </source>
</evidence>
<accession>A0A251S7Q2</accession>
<name>A0A251S7Q2_HELAN</name>
<dbReference type="InterPro" id="IPR040358">
    <property type="entry name" value="At4g22758-like"/>
</dbReference>
<dbReference type="AlphaFoldDB" id="A0A251S7Q2"/>
<dbReference type="Proteomes" id="UP000215914">
    <property type="component" value="Chromosome 15"/>
</dbReference>
<reference evidence="3" key="2">
    <citation type="submission" date="2017-02" db="EMBL/GenBank/DDBJ databases">
        <title>Sunflower complete genome.</title>
        <authorList>
            <person name="Langlade N."/>
            <person name="Munos S."/>
        </authorList>
    </citation>
    <scope>NUCLEOTIDE SEQUENCE [LARGE SCALE GENOMIC DNA]</scope>
    <source>
        <tissue evidence="3">Leaves</tissue>
    </source>
</reference>
<organism evidence="3 4">
    <name type="scientific">Helianthus annuus</name>
    <name type="common">Common sunflower</name>
    <dbReference type="NCBI Taxonomy" id="4232"/>
    <lineage>
        <taxon>Eukaryota</taxon>
        <taxon>Viridiplantae</taxon>
        <taxon>Streptophyta</taxon>
        <taxon>Embryophyta</taxon>
        <taxon>Tracheophyta</taxon>
        <taxon>Spermatophyta</taxon>
        <taxon>Magnoliopsida</taxon>
        <taxon>eudicotyledons</taxon>
        <taxon>Gunneridae</taxon>
        <taxon>Pentapetalae</taxon>
        <taxon>asterids</taxon>
        <taxon>campanulids</taxon>
        <taxon>Asterales</taxon>
        <taxon>Asteraceae</taxon>
        <taxon>Asteroideae</taxon>
        <taxon>Heliantheae alliance</taxon>
        <taxon>Heliantheae</taxon>
        <taxon>Helianthus</taxon>
    </lineage>
</organism>
<gene>
    <name evidence="3" type="ORF">HannXRQ_Chr15g0476801</name>
    <name evidence="2" type="ORF">HanXRQr2_Chr15g0688301</name>
</gene>
<keyword evidence="4" id="KW-1185">Reference proteome</keyword>
<evidence type="ECO:0000259" key="1">
    <source>
        <dbReference type="Pfam" id="PF23156"/>
    </source>
</evidence>
<dbReference type="InterPro" id="IPR055482">
    <property type="entry name" value="DUF7054"/>
</dbReference>
<dbReference type="InParanoid" id="A0A251S7Q2"/>
<dbReference type="Gramene" id="mRNA:HanXRQr2_Chr15g0688301">
    <property type="protein sequence ID" value="mRNA:HanXRQr2_Chr15g0688301"/>
    <property type="gene ID" value="HanXRQr2_Chr15g0688301"/>
</dbReference>
<feature type="domain" description="DUF7054" evidence="1">
    <location>
        <begin position="19"/>
        <end position="100"/>
    </location>
</feature>
<sequence>MLSLPFRKIKEKVMKGGGKRMLIKINVLGSSGPVRFVVNEDAVVAEVIETALKCYAHEGRFPVLGTKHNDFFLYTPIVGTEALNSRETIGSFGARNFMLCKKPRQVAAEITRKRSGCWKSWFNKTLTLKVTPH</sequence>
<dbReference type="PANTHER" id="PTHR33270">
    <property type="entry name" value="BNAC05G50380D PROTEIN"/>
    <property type="match status" value="1"/>
</dbReference>
<reference evidence="2 4" key="1">
    <citation type="journal article" date="2017" name="Nature">
        <title>The sunflower genome provides insights into oil metabolism, flowering and Asterid evolution.</title>
        <authorList>
            <person name="Badouin H."/>
            <person name="Gouzy J."/>
            <person name="Grassa C.J."/>
            <person name="Murat F."/>
            <person name="Staton S.E."/>
            <person name="Cottret L."/>
            <person name="Lelandais-Briere C."/>
            <person name="Owens G.L."/>
            <person name="Carrere S."/>
            <person name="Mayjonade B."/>
            <person name="Legrand L."/>
            <person name="Gill N."/>
            <person name="Kane N.C."/>
            <person name="Bowers J.E."/>
            <person name="Hubner S."/>
            <person name="Bellec A."/>
            <person name="Berard A."/>
            <person name="Berges H."/>
            <person name="Blanchet N."/>
            <person name="Boniface M.C."/>
            <person name="Brunel D."/>
            <person name="Catrice O."/>
            <person name="Chaidir N."/>
            <person name="Claudel C."/>
            <person name="Donnadieu C."/>
            <person name="Faraut T."/>
            <person name="Fievet G."/>
            <person name="Helmstetter N."/>
            <person name="King M."/>
            <person name="Knapp S.J."/>
            <person name="Lai Z."/>
            <person name="Le Paslier M.C."/>
            <person name="Lippi Y."/>
            <person name="Lorenzon L."/>
            <person name="Mandel J.R."/>
            <person name="Marage G."/>
            <person name="Marchand G."/>
            <person name="Marquand E."/>
            <person name="Bret-Mestries E."/>
            <person name="Morien E."/>
            <person name="Nambeesan S."/>
            <person name="Nguyen T."/>
            <person name="Pegot-Espagnet P."/>
            <person name="Pouilly N."/>
            <person name="Raftis F."/>
            <person name="Sallet E."/>
            <person name="Schiex T."/>
            <person name="Thomas J."/>
            <person name="Vandecasteele C."/>
            <person name="Vares D."/>
            <person name="Vear F."/>
            <person name="Vautrin S."/>
            <person name="Crespi M."/>
            <person name="Mangin B."/>
            <person name="Burke J.M."/>
            <person name="Salse J."/>
            <person name="Munos S."/>
            <person name="Vincourt P."/>
            <person name="Rieseberg L.H."/>
            <person name="Langlade N.B."/>
        </authorList>
    </citation>
    <scope>NUCLEOTIDE SEQUENCE [LARGE SCALE GENOMIC DNA]</scope>
    <source>
        <strain evidence="4">cv. SF193</strain>
        <tissue evidence="2">Leaves</tissue>
    </source>
</reference>
<evidence type="ECO:0000313" key="2">
    <source>
        <dbReference type="EMBL" id="KAF5764117.1"/>
    </source>
</evidence>
<dbReference type="OrthoDB" id="1919859at2759"/>
<proteinExistence type="predicted"/>
<dbReference type="EMBL" id="MNCJ02000330">
    <property type="protein sequence ID" value="KAF5764117.1"/>
    <property type="molecule type" value="Genomic_DNA"/>
</dbReference>
<dbReference type="OMA" id="CYAHEGR"/>
<dbReference type="Pfam" id="PF23156">
    <property type="entry name" value="DUF7054"/>
    <property type="match status" value="1"/>
</dbReference>
<dbReference type="PANTHER" id="PTHR33270:SF28">
    <property type="match status" value="1"/>
</dbReference>
<dbReference type="EMBL" id="CM007904">
    <property type="protein sequence ID" value="OTF94869.1"/>
    <property type="molecule type" value="Genomic_DNA"/>
</dbReference>
<reference evidence="2" key="3">
    <citation type="submission" date="2020-06" db="EMBL/GenBank/DDBJ databases">
        <title>Helianthus annuus Genome sequencing and assembly Release 2.</title>
        <authorList>
            <person name="Gouzy J."/>
            <person name="Langlade N."/>
            <person name="Munos S."/>
        </authorList>
    </citation>
    <scope>NUCLEOTIDE SEQUENCE</scope>
    <source>
        <tissue evidence="2">Leaves</tissue>
    </source>
</reference>
<protein>
    <recommendedName>
        <fullName evidence="1">DUF7054 domain-containing protein</fullName>
    </recommendedName>
</protein>